<evidence type="ECO:0000259" key="1">
    <source>
        <dbReference type="Pfam" id="PF13175"/>
    </source>
</evidence>
<reference evidence="5 6" key="1">
    <citation type="journal article" date="2019" name="Nat. Med.">
        <title>A library of human gut bacterial isolates paired with longitudinal multiomics data enables mechanistic microbiome research.</title>
        <authorList>
            <person name="Poyet M."/>
            <person name="Groussin M."/>
            <person name="Gibbons S.M."/>
            <person name="Avila-Pacheco J."/>
            <person name="Jiang X."/>
            <person name="Kearney S.M."/>
            <person name="Perrotta A.R."/>
            <person name="Berdy B."/>
            <person name="Zhao S."/>
            <person name="Lieberman T.D."/>
            <person name="Swanson P.K."/>
            <person name="Smith M."/>
            <person name="Roesemann S."/>
            <person name="Alexander J.E."/>
            <person name="Rich S.A."/>
            <person name="Livny J."/>
            <person name="Vlamakis H."/>
            <person name="Clish C."/>
            <person name="Bullock K."/>
            <person name="Deik A."/>
            <person name="Scott J."/>
            <person name="Pierce K.A."/>
            <person name="Xavier R.J."/>
            <person name="Alm E.J."/>
        </authorList>
    </citation>
    <scope>NUCLEOTIDE SEQUENCE [LARGE SCALE GENOMIC DNA]</scope>
    <source>
        <strain evidence="4 5">BIOML-A140</strain>
        <strain evidence="3 7">BIOML-A141</strain>
        <strain evidence="2 6">BIOML-A9</strain>
    </source>
</reference>
<dbReference type="PANTHER" id="PTHR43581">
    <property type="entry name" value="ATP/GTP PHOSPHATASE"/>
    <property type="match status" value="1"/>
</dbReference>
<feature type="domain" description="Endonuclease GajA/Old nuclease/RecF-like AAA" evidence="1">
    <location>
        <begin position="3"/>
        <end position="347"/>
    </location>
</feature>
<protein>
    <submittedName>
        <fullName evidence="4">AAA family ATPase</fullName>
    </submittedName>
</protein>
<accession>A0A6I0ZA45</accession>
<sequence length="433" mass="50770">MAQLIIKNIGPIKDIDITLNKVNVIIGPQSSGKSTINKIACFCSWVEKKVSLEQSFDFFLKDDNFITNLIVFHKLDGYFSNDSKIMYASSVVKFSFEYRSKVPTFEWINQYNYIRTKISYIPAERNIVSMISDWKQVNLPKNNIFNFMSDWNIARKVYTVDNGLDIKSLDTKYYYDENQDIDFLETLDGNKIQLINASSGQQSMIPLYTLVNYFTKSIYEGDRNDNIDNKERDAKLLNIIISKSLSEVIDNKTNLNNEKWLHQYLKTILKVTKENEKIHLPKAGETFLSSLSDYFTHFIQTNYTSLYMEEPELNLFPSTQKNLLYFIISSIKEKEHKLFLTTHSPYILYSLNNCIMGWLVKNNMPKDIANSLESYNSWINPKLVSAWQIKDGEIFSIQEHHTNSIGKHYFNEIMNETMDEYYTMLNYFIPEEK</sequence>
<name>A0A6I0ZA45_PHOVU</name>
<dbReference type="PANTHER" id="PTHR43581:SF2">
    <property type="entry name" value="EXCINUCLEASE ATPASE SUBUNIT"/>
    <property type="match status" value="1"/>
</dbReference>
<dbReference type="EMBL" id="WDBZ01000043">
    <property type="protein sequence ID" value="KAB6448771.1"/>
    <property type="molecule type" value="Genomic_DNA"/>
</dbReference>
<dbReference type="AlphaFoldDB" id="A0A6I0ZA45"/>
<dbReference type="InterPro" id="IPR041685">
    <property type="entry name" value="AAA_GajA/Old/RecF-like"/>
</dbReference>
<dbReference type="EMBL" id="WCXA01000012">
    <property type="protein sequence ID" value="KAB3863389.1"/>
    <property type="molecule type" value="Genomic_DNA"/>
</dbReference>
<evidence type="ECO:0000313" key="6">
    <source>
        <dbReference type="Proteomes" id="UP000470332"/>
    </source>
</evidence>
<evidence type="ECO:0000313" key="2">
    <source>
        <dbReference type="EMBL" id="KAB3863389.1"/>
    </source>
</evidence>
<proteinExistence type="predicted"/>
<dbReference type="Proteomes" id="UP000468344">
    <property type="component" value="Unassembled WGS sequence"/>
</dbReference>
<dbReference type="InterPro" id="IPR027417">
    <property type="entry name" value="P-loop_NTPase"/>
</dbReference>
<dbReference type="Proteomes" id="UP000470332">
    <property type="component" value="Unassembled WGS sequence"/>
</dbReference>
<evidence type="ECO:0000313" key="4">
    <source>
        <dbReference type="EMBL" id="KAB6473659.1"/>
    </source>
</evidence>
<evidence type="ECO:0000313" key="3">
    <source>
        <dbReference type="EMBL" id="KAB6448771.1"/>
    </source>
</evidence>
<dbReference type="SUPFAM" id="SSF52540">
    <property type="entry name" value="P-loop containing nucleoside triphosphate hydrolases"/>
    <property type="match status" value="1"/>
</dbReference>
<dbReference type="EMBL" id="WDBY01000043">
    <property type="protein sequence ID" value="KAB6473659.1"/>
    <property type="molecule type" value="Genomic_DNA"/>
</dbReference>
<organism evidence="4 5">
    <name type="scientific">Phocaeicola vulgatus</name>
    <name type="common">Bacteroides vulgatus</name>
    <dbReference type="NCBI Taxonomy" id="821"/>
    <lineage>
        <taxon>Bacteria</taxon>
        <taxon>Pseudomonadati</taxon>
        <taxon>Bacteroidota</taxon>
        <taxon>Bacteroidia</taxon>
        <taxon>Bacteroidales</taxon>
        <taxon>Bacteroidaceae</taxon>
        <taxon>Phocaeicola</taxon>
    </lineage>
</organism>
<comment type="caution">
    <text evidence="4">The sequence shown here is derived from an EMBL/GenBank/DDBJ whole genome shotgun (WGS) entry which is preliminary data.</text>
</comment>
<dbReference type="RefSeq" id="WP_129640668.1">
    <property type="nucleotide sequence ID" value="NZ_JADMQI010000047.1"/>
</dbReference>
<evidence type="ECO:0000313" key="7">
    <source>
        <dbReference type="Proteomes" id="UP000483142"/>
    </source>
</evidence>
<dbReference type="Proteomes" id="UP000483142">
    <property type="component" value="Unassembled WGS sequence"/>
</dbReference>
<dbReference type="InterPro" id="IPR051396">
    <property type="entry name" value="Bact_Antivir_Def_Nuclease"/>
</dbReference>
<dbReference type="Gene3D" id="3.40.50.300">
    <property type="entry name" value="P-loop containing nucleotide triphosphate hydrolases"/>
    <property type="match status" value="1"/>
</dbReference>
<dbReference type="Pfam" id="PF13175">
    <property type="entry name" value="AAA_15"/>
    <property type="match status" value="1"/>
</dbReference>
<evidence type="ECO:0000313" key="5">
    <source>
        <dbReference type="Proteomes" id="UP000468344"/>
    </source>
</evidence>
<gene>
    <name evidence="2" type="ORF">GAS37_07500</name>
    <name evidence="4" type="ORF">GAZ06_17600</name>
    <name evidence="3" type="ORF">GAZ09_17605</name>
</gene>